<evidence type="ECO:0000256" key="2">
    <source>
        <dbReference type="ARBA" id="ARBA00004370"/>
    </source>
</evidence>
<dbReference type="HOGENOM" id="CLU_057018_1_0_1"/>
<keyword evidence="9" id="KW-1133">Transmembrane helix</keyword>
<keyword evidence="8" id="KW-0249">Electron transport</keyword>
<keyword evidence="10" id="KW-0560">Oxidoreductase</keyword>
<evidence type="ECO:0000256" key="10">
    <source>
        <dbReference type="ARBA" id="ARBA00023002"/>
    </source>
</evidence>
<dbReference type="InterPro" id="IPR038659">
    <property type="entry name" value="AOX_sf"/>
</dbReference>
<evidence type="ECO:0000256" key="13">
    <source>
        <dbReference type="SAM" id="MobiDB-lite"/>
    </source>
</evidence>
<dbReference type="InterPro" id="IPR002680">
    <property type="entry name" value="AOX"/>
</dbReference>
<evidence type="ECO:0000256" key="14">
    <source>
        <dbReference type="SAM" id="SignalP"/>
    </source>
</evidence>
<dbReference type="KEGG" id="tps:THAPSDRAFT_270367"/>
<name>B8CC74_THAPS</name>
<feature type="signal peptide" evidence="14">
    <location>
        <begin position="1"/>
        <end position="23"/>
    </location>
</feature>
<keyword evidence="11" id="KW-0408">Iron</keyword>
<keyword evidence="16" id="KW-1185">Reference proteome</keyword>
<dbReference type="GeneID" id="7450854"/>
<evidence type="ECO:0000256" key="12">
    <source>
        <dbReference type="ARBA" id="ARBA00023136"/>
    </source>
</evidence>
<dbReference type="GO" id="GO:0016020">
    <property type="term" value="C:membrane"/>
    <property type="evidence" value="ECO:0007669"/>
    <property type="project" value="UniProtKB-SubCell"/>
</dbReference>
<comment type="cofactor">
    <cofactor evidence="1">
        <name>Fe cation</name>
        <dbReference type="ChEBI" id="CHEBI:24875"/>
    </cofactor>
</comment>
<dbReference type="GO" id="GO:0046872">
    <property type="term" value="F:metal ion binding"/>
    <property type="evidence" value="ECO:0007669"/>
    <property type="project" value="UniProtKB-KW"/>
</dbReference>
<dbReference type="Pfam" id="PF01786">
    <property type="entry name" value="AOX"/>
    <property type="match status" value="1"/>
</dbReference>
<keyword evidence="4" id="KW-0813">Transport</keyword>
<evidence type="ECO:0000256" key="4">
    <source>
        <dbReference type="ARBA" id="ARBA00022448"/>
    </source>
</evidence>
<protein>
    <recommendedName>
        <fullName evidence="17">Ubiquinol oxidase (non-electrogenic)</fullName>
    </recommendedName>
</protein>
<dbReference type="PaxDb" id="35128-Thaps37377"/>
<keyword evidence="14" id="KW-0732">Signal</keyword>
<accession>B8CC74</accession>
<evidence type="ECO:0000313" key="16">
    <source>
        <dbReference type="Proteomes" id="UP000001449"/>
    </source>
</evidence>
<reference evidence="15 16" key="1">
    <citation type="journal article" date="2004" name="Science">
        <title>The genome of the diatom Thalassiosira pseudonana: ecology, evolution, and metabolism.</title>
        <authorList>
            <person name="Armbrust E.V."/>
            <person name="Berges J.A."/>
            <person name="Bowler C."/>
            <person name="Green B.R."/>
            <person name="Martinez D."/>
            <person name="Putnam N.H."/>
            <person name="Zhou S."/>
            <person name="Allen A.E."/>
            <person name="Apt K.E."/>
            <person name="Bechner M."/>
            <person name="Brzezinski M.A."/>
            <person name="Chaal B.K."/>
            <person name="Chiovitti A."/>
            <person name="Davis A.K."/>
            <person name="Demarest M.S."/>
            <person name="Detter J.C."/>
            <person name="Glavina T."/>
            <person name="Goodstein D."/>
            <person name="Hadi M.Z."/>
            <person name="Hellsten U."/>
            <person name="Hildebrand M."/>
            <person name="Jenkins B.D."/>
            <person name="Jurka J."/>
            <person name="Kapitonov V.V."/>
            <person name="Kroger N."/>
            <person name="Lau W.W."/>
            <person name="Lane T.W."/>
            <person name="Larimer F.W."/>
            <person name="Lippmeier J.C."/>
            <person name="Lucas S."/>
            <person name="Medina M."/>
            <person name="Montsant A."/>
            <person name="Obornik M."/>
            <person name="Parker M.S."/>
            <person name="Palenik B."/>
            <person name="Pazour G.J."/>
            <person name="Richardson P.M."/>
            <person name="Rynearson T.A."/>
            <person name="Saito M.A."/>
            <person name="Schwartz D.C."/>
            <person name="Thamatrakoln K."/>
            <person name="Valentin K."/>
            <person name="Vardi A."/>
            <person name="Wilkerson F.P."/>
            <person name="Rokhsar D.S."/>
        </authorList>
    </citation>
    <scope>NUCLEOTIDE SEQUENCE [LARGE SCALE GENOMIC DNA]</scope>
    <source>
        <strain evidence="15 16">CCMP1335</strain>
    </source>
</reference>
<evidence type="ECO:0000256" key="11">
    <source>
        <dbReference type="ARBA" id="ARBA00023004"/>
    </source>
</evidence>
<organism evidence="15 16">
    <name type="scientific">Thalassiosira pseudonana</name>
    <name type="common">Marine diatom</name>
    <name type="synonym">Cyclotella nana</name>
    <dbReference type="NCBI Taxonomy" id="35128"/>
    <lineage>
        <taxon>Eukaryota</taxon>
        <taxon>Sar</taxon>
        <taxon>Stramenopiles</taxon>
        <taxon>Ochrophyta</taxon>
        <taxon>Bacillariophyta</taxon>
        <taxon>Coscinodiscophyceae</taxon>
        <taxon>Thalassiosirophycidae</taxon>
        <taxon>Thalassiosirales</taxon>
        <taxon>Thalassiosiraceae</taxon>
        <taxon>Thalassiosira</taxon>
    </lineage>
</organism>
<dbReference type="InParanoid" id="B8CC74"/>
<dbReference type="CDD" id="cd01053">
    <property type="entry name" value="AOX"/>
    <property type="match status" value="1"/>
</dbReference>
<dbReference type="PANTHER" id="PTHR31803:SF10">
    <property type="entry name" value="UBIQUINOL OXIDASE 4, CHLOROPLASTIC_CHROMOPLASTIC"/>
    <property type="match status" value="1"/>
</dbReference>
<proteinExistence type="inferred from homology"/>
<comment type="similarity">
    <text evidence="3">Belongs to the alternative oxidase family.</text>
</comment>
<evidence type="ECO:0000256" key="7">
    <source>
        <dbReference type="ARBA" id="ARBA00022723"/>
    </source>
</evidence>
<dbReference type="eggNOG" id="ENOG502QRMM">
    <property type="taxonomic scope" value="Eukaryota"/>
</dbReference>
<evidence type="ECO:0000256" key="3">
    <source>
        <dbReference type="ARBA" id="ARBA00008388"/>
    </source>
</evidence>
<comment type="subcellular location">
    <subcellularLocation>
        <location evidence="2">Membrane</location>
    </subcellularLocation>
</comment>
<dbReference type="RefSeq" id="XP_002293901.1">
    <property type="nucleotide sequence ID" value="XM_002293865.1"/>
</dbReference>
<evidence type="ECO:0000256" key="8">
    <source>
        <dbReference type="ARBA" id="ARBA00022982"/>
    </source>
</evidence>
<dbReference type="AlphaFoldDB" id="B8CC74"/>
<dbReference type="GO" id="GO:0009916">
    <property type="term" value="F:alternative oxidase activity"/>
    <property type="evidence" value="ECO:0000318"/>
    <property type="project" value="GO_Central"/>
</dbReference>
<sequence>MTPINRLLTVLVLVASHQSSVTSFSPSPITTAVRTTSHHSSLFASSTAPENERADTNPSTKFGSPLSDSVKEANRFAIGFLKGTIFDTFFVGEDRAYARFYALETIARVPYFSYLSVLHLYETLGKWRRVKYLKLHFAESWNEMHHLLIMEELGGSERFFDRFLAQHCAFGYFLIVITLYLINPVQAYNLNQDVEEHAFATYDTFLKENAEMLKTKPAPKVAIEYYRHGDMYMFDEFQTECELRRPEINNLYDVFVAIRDDEMAHVKTMEKLQTELDVSSINEGECDVEGVF</sequence>
<dbReference type="GO" id="GO:0005739">
    <property type="term" value="C:mitochondrion"/>
    <property type="evidence" value="ECO:0000318"/>
    <property type="project" value="GO_Central"/>
</dbReference>
<evidence type="ECO:0000256" key="5">
    <source>
        <dbReference type="ARBA" id="ARBA00022660"/>
    </source>
</evidence>
<evidence type="ECO:0000256" key="6">
    <source>
        <dbReference type="ARBA" id="ARBA00022692"/>
    </source>
</evidence>
<dbReference type="GO" id="GO:0010230">
    <property type="term" value="P:alternative respiration"/>
    <property type="evidence" value="ECO:0000318"/>
    <property type="project" value="GO_Central"/>
</dbReference>
<evidence type="ECO:0008006" key="17">
    <source>
        <dbReference type="Google" id="ProtNLM"/>
    </source>
</evidence>
<evidence type="ECO:0000256" key="1">
    <source>
        <dbReference type="ARBA" id="ARBA00001962"/>
    </source>
</evidence>
<evidence type="ECO:0000256" key="9">
    <source>
        <dbReference type="ARBA" id="ARBA00022989"/>
    </source>
</evidence>
<keyword evidence="6" id="KW-0812">Transmembrane</keyword>
<dbReference type="PANTHER" id="PTHR31803">
    <property type="entry name" value="ALTERNATIVE OXIDASE"/>
    <property type="match status" value="1"/>
</dbReference>
<dbReference type="Proteomes" id="UP000001449">
    <property type="component" value="Chromosome 14"/>
</dbReference>
<keyword evidence="5" id="KW-0679">Respiratory chain</keyword>
<feature type="region of interest" description="Disordered" evidence="13">
    <location>
        <begin position="41"/>
        <end position="66"/>
    </location>
</feature>
<keyword evidence="7" id="KW-0479">Metal-binding</keyword>
<gene>
    <name evidence="15" type="ORF">THAPSDRAFT_270367</name>
</gene>
<feature type="chain" id="PRO_5002866481" description="Ubiquinol oxidase (non-electrogenic)" evidence="14">
    <location>
        <begin position="24"/>
        <end position="292"/>
    </location>
</feature>
<reference evidence="15 16" key="2">
    <citation type="journal article" date="2008" name="Nature">
        <title>The Phaeodactylum genome reveals the evolutionary history of diatom genomes.</title>
        <authorList>
            <person name="Bowler C."/>
            <person name="Allen A.E."/>
            <person name="Badger J.H."/>
            <person name="Grimwood J."/>
            <person name="Jabbari K."/>
            <person name="Kuo A."/>
            <person name="Maheswari U."/>
            <person name="Martens C."/>
            <person name="Maumus F."/>
            <person name="Otillar R.P."/>
            <person name="Rayko E."/>
            <person name="Salamov A."/>
            <person name="Vandepoele K."/>
            <person name="Beszteri B."/>
            <person name="Gruber A."/>
            <person name="Heijde M."/>
            <person name="Katinka M."/>
            <person name="Mock T."/>
            <person name="Valentin K."/>
            <person name="Verret F."/>
            <person name="Berges J.A."/>
            <person name="Brownlee C."/>
            <person name="Cadoret J.P."/>
            <person name="Chiovitti A."/>
            <person name="Choi C.J."/>
            <person name="Coesel S."/>
            <person name="De Martino A."/>
            <person name="Detter J.C."/>
            <person name="Durkin C."/>
            <person name="Falciatore A."/>
            <person name="Fournet J."/>
            <person name="Haruta M."/>
            <person name="Huysman M.J."/>
            <person name="Jenkins B.D."/>
            <person name="Jiroutova K."/>
            <person name="Jorgensen R.E."/>
            <person name="Joubert Y."/>
            <person name="Kaplan A."/>
            <person name="Kroger N."/>
            <person name="Kroth P.G."/>
            <person name="La Roche J."/>
            <person name="Lindquist E."/>
            <person name="Lommer M."/>
            <person name="Martin-Jezequel V."/>
            <person name="Lopez P.J."/>
            <person name="Lucas S."/>
            <person name="Mangogna M."/>
            <person name="McGinnis K."/>
            <person name="Medlin L.K."/>
            <person name="Montsant A."/>
            <person name="Oudot-Le Secq M.P."/>
            <person name="Napoli C."/>
            <person name="Obornik M."/>
            <person name="Parker M.S."/>
            <person name="Petit J.L."/>
            <person name="Porcel B.M."/>
            <person name="Poulsen N."/>
            <person name="Robison M."/>
            <person name="Rychlewski L."/>
            <person name="Rynearson T.A."/>
            <person name="Schmutz J."/>
            <person name="Shapiro H."/>
            <person name="Siaut M."/>
            <person name="Stanley M."/>
            <person name="Sussman M.R."/>
            <person name="Taylor A.R."/>
            <person name="Vardi A."/>
            <person name="von Dassow P."/>
            <person name="Vyverman W."/>
            <person name="Willis A."/>
            <person name="Wyrwicz L.S."/>
            <person name="Rokhsar D.S."/>
            <person name="Weissenbach J."/>
            <person name="Armbrust E.V."/>
            <person name="Green B.R."/>
            <person name="Van de Peer Y."/>
            <person name="Grigoriev I.V."/>
        </authorList>
    </citation>
    <scope>NUCLEOTIDE SEQUENCE [LARGE SCALE GENOMIC DNA]</scope>
    <source>
        <strain evidence="15 16">CCMP1335</strain>
    </source>
</reference>
<evidence type="ECO:0000313" key="15">
    <source>
        <dbReference type="EMBL" id="EED88910.1"/>
    </source>
</evidence>
<dbReference type="EMBL" id="CM000649">
    <property type="protein sequence ID" value="EED88910.1"/>
    <property type="molecule type" value="Genomic_DNA"/>
</dbReference>
<dbReference type="Gene3D" id="1.20.1260.140">
    <property type="entry name" value="Alternative oxidase"/>
    <property type="match status" value="1"/>
</dbReference>
<keyword evidence="12" id="KW-0472">Membrane</keyword>